<evidence type="ECO:0000313" key="5">
    <source>
        <dbReference type="Proteomes" id="UP000316801"/>
    </source>
</evidence>
<proteinExistence type="predicted"/>
<evidence type="ECO:0000313" key="4">
    <source>
        <dbReference type="EMBL" id="TRL40390.1"/>
    </source>
</evidence>
<dbReference type="CDD" id="cd04301">
    <property type="entry name" value="NAT_SF"/>
    <property type="match status" value="1"/>
</dbReference>
<dbReference type="Gene3D" id="3.40.630.30">
    <property type="match status" value="1"/>
</dbReference>
<reference evidence="4 5" key="1">
    <citation type="submission" date="2019-07" db="EMBL/GenBank/DDBJ databases">
        <title>Ln-dependent methylotrophs.</title>
        <authorList>
            <person name="Tani A."/>
        </authorList>
    </citation>
    <scope>NUCLEOTIDE SEQUENCE [LARGE SCALE GENOMIC DNA]</scope>
    <source>
        <strain evidence="4 5">SM12</strain>
    </source>
</reference>
<dbReference type="InterPro" id="IPR050680">
    <property type="entry name" value="YpeA/RimI_acetyltransf"/>
</dbReference>
<evidence type="ECO:0000259" key="3">
    <source>
        <dbReference type="PROSITE" id="PS51186"/>
    </source>
</evidence>
<dbReference type="PROSITE" id="PS51186">
    <property type="entry name" value="GNAT"/>
    <property type="match status" value="1"/>
</dbReference>
<organism evidence="4 5">
    <name type="scientific">Rhizobium straminoryzae</name>
    <dbReference type="NCBI Taxonomy" id="1387186"/>
    <lineage>
        <taxon>Bacteria</taxon>
        <taxon>Pseudomonadati</taxon>
        <taxon>Pseudomonadota</taxon>
        <taxon>Alphaproteobacteria</taxon>
        <taxon>Hyphomicrobiales</taxon>
        <taxon>Rhizobiaceae</taxon>
        <taxon>Rhizobium/Agrobacterium group</taxon>
        <taxon>Rhizobium</taxon>
    </lineage>
</organism>
<dbReference type="Proteomes" id="UP000316801">
    <property type="component" value="Unassembled WGS sequence"/>
</dbReference>
<name>A0A549TE54_9HYPH</name>
<dbReference type="InterPro" id="IPR016181">
    <property type="entry name" value="Acyl_CoA_acyltransferase"/>
</dbReference>
<dbReference type="SUPFAM" id="SSF55729">
    <property type="entry name" value="Acyl-CoA N-acyltransferases (Nat)"/>
    <property type="match status" value="1"/>
</dbReference>
<keyword evidence="5" id="KW-1185">Reference proteome</keyword>
<accession>A0A549TE54</accession>
<sequence length="143" mass="15674">MQIRLTTTDTPAAEEVALIGQNLTAYNDADVGPSGRRVLAVTVRDETGALLAGISGYTGWGWLYVQWLWVHESLRGQGMAGQMLTAAEDEARARGCHSAWIDTFNPIAEKAYTRQGYAVFGELPDFPVGRSRKFLQKRLTPSG</sequence>
<keyword evidence="1 4" id="KW-0808">Transferase</keyword>
<keyword evidence="2" id="KW-0012">Acyltransferase</keyword>
<feature type="domain" description="N-acetyltransferase" evidence="3">
    <location>
        <begin position="1"/>
        <end position="140"/>
    </location>
</feature>
<dbReference type="EMBL" id="VJMG01000014">
    <property type="protein sequence ID" value="TRL40390.1"/>
    <property type="molecule type" value="Genomic_DNA"/>
</dbReference>
<dbReference type="PANTHER" id="PTHR43420">
    <property type="entry name" value="ACETYLTRANSFERASE"/>
    <property type="match status" value="1"/>
</dbReference>
<dbReference type="InterPro" id="IPR000182">
    <property type="entry name" value="GNAT_dom"/>
</dbReference>
<dbReference type="RefSeq" id="WP_143124307.1">
    <property type="nucleotide sequence ID" value="NZ_VJMG01000014.1"/>
</dbReference>
<gene>
    <name evidence="4" type="ORF">FNA46_06510</name>
</gene>
<evidence type="ECO:0000256" key="2">
    <source>
        <dbReference type="ARBA" id="ARBA00023315"/>
    </source>
</evidence>
<dbReference type="AlphaFoldDB" id="A0A549TE54"/>
<evidence type="ECO:0000256" key="1">
    <source>
        <dbReference type="ARBA" id="ARBA00022679"/>
    </source>
</evidence>
<protein>
    <submittedName>
        <fullName evidence="4">GNAT family N-acetyltransferase</fullName>
    </submittedName>
</protein>
<comment type="caution">
    <text evidence="4">The sequence shown here is derived from an EMBL/GenBank/DDBJ whole genome shotgun (WGS) entry which is preliminary data.</text>
</comment>
<dbReference type="Pfam" id="PF00583">
    <property type="entry name" value="Acetyltransf_1"/>
    <property type="match status" value="1"/>
</dbReference>
<dbReference type="GO" id="GO:0016747">
    <property type="term" value="F:acyltransferase activity, transferring groups other than amino-acyl groups"/>
    <property type="evidence" value="ECO:0007669"/>
    <property type="project" value="InterPro"/>
</dbReference>